<dbReference type="GO" id="GO:0005886">
    <property type="term" value="C:plasma membrane"/>
    <property type="evidence" value="ECO:0007669"/>
    <property type="project" value="UniProtKB-SubCell"/>
</dbReference>
<accession>A0A2Z6E729</accession>
<dbReference type="KEGG" id="rbd:ALSL_1665"/>
<evidence type="ECO:0000313" key="10">
    <source>
        <dbReference type="EMBL" id="BBD80318.1"/>
    </source>
</evidence>
<keyword evidence="11" id="KW-1185">Reference proteome</keyword>
<evidence type="ECO:0000259" key="8">
    <source>
        <dbReference type="PROSITE" id="PS50893"/>
    </source>
</evidence>
<evidence type="ECO:0000256" key="4">
    <source>
        <dbReference type="ARBA" id="ARBA00022840"/>
    </source>
</evidence>
<feature type="transmembrane region" description="Helical" evidence="7">
    <location>
        <begin position="293"/>
        <end position="311"/>
    </location>
</feature>
<dbReference type="InterPro" id="IPR011527">
    <property type="entry name" value="ABC1_TM_dom"/>
</dbReference>
<feature type="transmembrane region" description="Helical" evidence="7">
    <location>
        <begin position="255"/>
        <end position="281"/>
    </location>
</feature>
<keyword evidence="5 7" id="KW-1133">Transmembrane helix</keyword>
<dbReference type="SMART" id="SM00382">
    <property type="entry name" value="AAA"/>
    <property type="match status" value="1"/>
</dbReference>
<dbReference type="OrthoDB" id="9806127at2"/>
<dbReference type="Gene3D" id="3.40.50.300">
    <property type="entry name" value="P-loop containing nucleotide triphosphate hydrolases"/>
    <property type="match status" value="1"/>
</dbReference>
<dbReference type="PROSITE" id="PS00211">
    <property type="entry name" value="ABC_TRANSPORTER_1"/>
    <property type="match status" value="1"/>
</dbReference>
<keyword evidence="6 7" id="KW-0472">Membrane</keyword>
<dbReference type="InterPro" id="IPR027417">
    <property type="entry name" value="P-loop_NTPase"/>
</dbReference>
<evidence type="ECO:0000256" key="3">
    <source>
        <dbReference type="ARBA" id="ARBA00022741"/>
    </source>
</evidence>
<dbReference type="Proteomes" id="UP000270530">
    <property type="component" value="Chromosome"/>
</dbReference>
<feature type="transmembrane region" description="Helical" evidence="7">
    <location>
        <begin position="78"/>
        <end position="103"/>
    </location>
</feature>
<dbReference type="EMBL" id="AP018560">
    <property type="protein sequence ID" value="BBD80318.1"/>
    <property type="molecule type" value="Genomic_DNA"/>
</dbReference>
<dbReference type="FunFam" id="3.40.50.300:FF:000218">
    <property type="entry name" value="Multidrug ABC transporter ATP-binding protein"/>
    <property type="match status" value="1"/>
</dbReference>
<proteinExistence type="predicted"/>
<dbReference type="GO" id="GO:0005524">
    <property type="term" value="F:ATP binding"/>
    <property type="evidence" value="ECO:0007669"/>
    <property type="project" value="UniProtKB-KW"/>
</dbReference>
<dbReference type="Pfam" id="PF00005">
    <property type="entry name" value="ABC_tran"/>
    <property type="match status" value="1"/>
</dbReference>
<dbReference type="InterPro" id="IPR036640">
    <property type="entry name" value="ABC1_TM_sf"/>
</dbReference>
<dbReference type="GO" id="GO:0016887">
    <property type="term" value="F:ATP hydrolysis activity"/>
    <property type="evidence" value="ECO:0007669"/>
    <property type="project" value="InterPro"/>
</dbReference>
<dbReference type="PANTHER" id="PTHR43394:SF1">
    <property type="entry name" value="ATP-BINDING CASSETTE SUB-FAMILY B MEMBER 10, MITOCHONDRIAL"/>
    <property type="match status" value="1"/>
</dbReference>
<organism evidence="10 11">
    <name type="scientific">Aerosticca soli</name>
    <dbReference type="NCBI Taxonomy" id="2010829"/>
    <lineage>
        <taxon>Bacteria</taxon>
        <taxon>Pseudomonadati</taxon>
        <taxon>Pseudomonadota</taxon>
        <taxon>Gammaproteobacteria</taxon>
        <taxon>Lysobacterales</taxon>
        <taxon>Rhodanobacteraceae</taxon>
        <taxon>Aerosticca</taxon>
    </lineage>
</organism>
<dbReference type="PANTHER" id="PTHR43394">
    <property type="entry name" value="ATP-DEPENDENT PERMEASE MDL1, MITOCHONDRIAL"/>
    <property type="match status" value="1"/>
</dbReference>
<evidence type="ECO:0000256" key="5">
    <source>
        <dbReference type="ARBA" id="ARBA00022989"/>
    </source>
</evidence>
<reference evidence="11" key="2">
    <citation type="submission" date="2018-06" db="EMBL/GenBank/DDBJ databases">
        <title>Genome sequence of Rhodanobacteraceae bacterium strain Dysh456.</title>
        <authorList>
            <person name="Fukui M."/>
        </authorList>
    </citation>
    <scope>NUCLEOTIDE SEQUENCE [LARGE SCALE GENOMIC DNA]</scope>
    <source>
        <strain evidence="11">Dysh456</strain>
    </source>
</reference>
<evidence type="ECO:0000259" key="9">
    <source>
        <dbReference type="PROSITE" id="PS50929"/>
    </source>
</evidence>
<dbReference type="SUPFAM" id="SSF90123">
    <property type="entry name" value="ABC transporter transmembrane region"/>
    <property type="match status" value="1"/>
</dbReference>
<dbReference type="AlphaFoldDB" id="A0A2Z6E729"/>
<evidence type="ECO:0000256" key="1">
    <source>
        <dbReference type="ARBA" id="ARBA00004651"/>
    </source>
</evidence>
<sequence length="599" mass="63914">MTSAPGDRPPPDAHAPARRLGSLRRLWPFVQPQRRLLVGWLVFLALSSAATLVLPTTVRRMIDHGFRNSSAAAINASFLGLFAVALVLAFASAARFYCISLLGERTLAALRARLYEHVIGLDVSFFERTRVGELISRLGTDTEVVQALVGSGISVALRSAVMLVGATVMMVWTSPRLAGLTALVIPAVVLPILVFGRRVQKLSRASQDRLADAAAIANETLNAATAVKAYAREPIESARYAQAIMRALATARQRIATRAVLTAVVITLFFGAIALVLWAGARDVLAGTLDAGVLAQFVVYAILSAGSLMGLSEVWGDVLRAAGAMERIGELFGERPSITDPPAPVPLPRPLRGEVVFAQVGFHYPTRPEAPAVHDFDLAIRPGETVALVGPSGAGKSTVLALLLRFYDPQRGHITLDGIDLRRFALRDLRGAIALVPQDVAIFAGSVADNIRFGRQEASDEAVREAARAAEAHEFIEALPQGYATELGERGVRLSGGQRQRIAIARAILRDAPILLLDEATSALDAQSEAAIQQALARLETGRTTLVIAHRLATVQRADRIVVMDGGRIVAQGTHASLLAEGGLYAELARLQFTAQPAA</sequence>
<dbReference type="InterPro" id="IPR017871">
    <property type="entry name" value="ABC_transporter-like_CS"/>
</dbReference>
<feature type="domain" description="ABC transporter" evidence="8">
    <location>
        <begin position="351"/>
        <end position="591"/>
    </location>
</feature>
<dbReference type="InterPro" id="IPR039421">
    <property type="entry name" value="Type_1_exporter"/>
</dbReference>
<feature type="transmembrane region" description="Helical" evidence="7">
    <location>
        <begin position="36"/>
        <end position="58"/>
    </location>
</feature>
<evidence type="ECO:0000256" key="7">
    <source>
        <dbReference type="SAM" id="Phobius"/>
    </source>
</evidence>
<dbReference type="InterPro" id="IPR003593">
    <property type="entry name" value="AAA+_ATPase"/>
</dbReference>
<comment type="subcellular location">
    <subcellularLocation>
        <location evidence="1">Cell membrane</location>
        <topology evidence="1">Multi-pass membrane protein</topology>
    </subcellularLocation>
</comment>
<protein>
    <submittedName>
        <fullName evidence="10">ABC-type multidrug transport system, ATPase and permease components</fullName>
    </submittedName>
</protein>
<keyword evidence="2 7" id="KW-0812">Transmembrane</keyword>
<dbReference type="Pfam" id="PF00664">
    <property type="entry name" value="ABC_membrane"/>
    <property type="match status" value="1"/>
</dbReference>
<dbReference type="InterPro" id="IPR003439">
    <property type="entry name" value="ABC_transporter-like_ATP-bd"/>
</dbReference>
<evidence type="ECO:0000313" key="11">
    <source>
        <dbReference type="Proteomes" id="UP000270530"/>
    </source>
</evidence>
<dbReference type="SUPFAM" id="SSF52540">
    <property type="entry name" value="P-loop containing nucleoside triphosphate hydrolases"/>
    <property type="match status" value="1"/>
</dbReference>
<dbReference type="GO" id="GO:0015421">
    <property type="term" value="F:ABC-type oligopeptide transporter activity"/>
    <property type="evidence" value="ECO:0007669"/>
    <property type="project" value="TreeGrafter"/>
</dbReference>
<gene>
    <name evidence="10" type="ORF">ALSL_1665</name>
</gene>
<keyword evidence="4" id="KW-0067">ATP-binding</keyword>
<dbReference type="PROSITE" id="PS50893">
    <property type="entry name" value="ABC_TRANSPORTER_2"/>
    <property type="match status" value="1"/>
</dbReference>
<name>A0A2Z6E729_9GAMM</name>
<dbReference type="PROSITE" id="PS50929">
    <property type="entry name" value="ABC_TM1F"/>
    <property type="match status" value="1"/>
</dbReference>
<evidence type="ECO:0000256" key="2">
    <source>
        <dbReference type="ARBA" id="ARBA00022692"/>
    </source>
</evidence>
<dbReference type="Gene3D" id="1.20.1560.10">
    <property type="entry name" value="ABC transporter type 1, transmembrane domain"/>
    <property type="match status" value="1"/>
</dbReference>
<evidence type="ECO:0000256" key="6">
    <source>
        <dbReference type="ARBA" id="ARBA00023136"/>
    </source>
</evidence>
<dbReference type="CDD" id="cd18575">
    <property type="entry name" value="ABC_6TM_bac_exporter_ABCB8_10_like"/>
    <property type="match status" value="1"/>
</dbReference>
<feature type="transmembrane region" description="Helical" evidence="7">
    <location>
        <begin position="177"/>
        <end position="196"/>
    </location>
</feature>
<feature type="domain" description="ABC transmembrane type-1" evidence="9">
    <location>
        <begin position="41"/>
        <end position="320"/>
    </location>
</feature>
<keyword evidence="3" id="KW-0547">Nucleotide-binding</keyword>
<dbReference type="InterPro" id="IPR011918">
    <property type="entry name" value="ABC_MsbA_ATP-bd"/>
</dbReference>
<dbReference type="NCBIfam" id="TIGR02204">
    <property type="entry name" value="MsbA_rel"/>
    <property type="match status" value="1"/>
</dbReference>
<dbReference type="GO" id="GO:0090374">
    <property type="term" value="P:oligopeptide export from mitochondrion"/>
    <property type="evidence" value="ECO:0007669"/>
    <property type="project" value="TreeGrafter"/>
</dbReference>
<reference evidence="11" key="1">
    <citation type="submission" date="2018-04" db="EMBL/GenBank/DDBJ databases">
        <authorList>
            <person name="Watanabe M."/>
            <person name="Kojima H."/>
        </authorList>
    </citation>
    <scope>NUCLEOTIDE SEQUENCE [LARGE SCALE GENOMIC DNA]</scope>
    <source>
        <strain evidence="11">Dysh456</strain>
    </source>
</reference>
<dbReference type="RefSeq" id="WP_126538193.1">
    <property type="nucleotide sequence ID" value="NZ_AP018560.1"/>
</dbReference>